<feature type="transmembrane region" description="Helical" evidence="5">
    <location>
        <begin position="235"/>
        <end position="255"/>
    </location>
</feature>
<evidence type="ECO:0000256" key="5">
    <source>
        <dbReference type="SAM" id="Phobius"/>
    </source>
</evidence>
<dbReference type="GO" id="GO:0000139">
    <property type="term" value="C:Golgi membrane"/>
    <property type="evidence" value="ECO:0007669"/>
    <property type="project" value="TreeGrafter"/>
</dbReference>
<evidence type="ECO:0000256" key="4">
    <source>
        <dbReference type="ARBA" id="ARBA00023136"/>
    </source>
</evidence>
<dbReference type="VEuPathDB" id="FungiDB:ASPWEDRAFT_107062"/>
<feature type="transmembrane region" description="Helical" evidence="5">
    <location>
        <begin position="294"/>
        <end position="313"/>
    </location>
</feature>
<accession>A0A1L9RQK2</accession>
<evidence type="ECO:0000256" key="2">
    <source>
        <dbReference type="ARBA" id="ARBA00022692"/>
    </source>
</evidence>
<evidence type="ECO:0000313" key="7">
    <source>
        <dbReference type="Proteomes" id="UP000184383"/>
    </source>
</evidence>
<organism evidence="6 7">
    <name type="scientific">Aspergillus wentii DTO 134E9</name>
    <dbReference type="NCBI Taxonomy" id="1073089"/>
    <lineage>
        <taxon>Eukaryota</taxon>
        <taxon>Fungi</taxon>
        <taxon>Dikarya</taxon>
        <taxon>Ascomycota</taxon>
        <taxon>Pezizomycotina</taxon>
        <taxon>Eurotiomycetes</taxon>
        <taxon>Eurotiomycetidae</taxon>
        <taxon>Eurotiales</taxon>
        <taxon>Aspergillaceae</taxon>
        <taxon>Aspergillus</taxon>
        <taxon>Aspergillus subgen. Cremei</taxon>
    </lineage>
</organism>
<dbReference type="OrthoDB" id="423534at2759"/>
<dbReference type="Proteomes" id="UP000184383">
    <property type="component" value="Unassembled WGS sequence"/>
</dbReference>
<dbReference type="RefSeq" id="XP_040690848.1">
    <property type="nucleotide sequence ID" value="XM_040827856.1"/>
</dbReference>
<proteinExistence type="predicted"/>
<gene>
    <name evidence="6" type="ORF">ASPWEDRAFT_107062</name>
</gene>
<keyword evidence="4 5" id="KW-0472">Membrane</keyword>
<dbReference type="GeneID" id="63743704"/>
<reference evidence="7" key="1">
    <citation type="journal article" date="2017" name="Genome Biol.">
        <title>Comparative genomics reveals high biological diversity and specific adaptations in the industrially and medically important fungal genus Aspergillus.</title>
        <authorList>
            <person name="de Vries R.P."/>
            <person name="Riley R."/>
            <person name="Wiebenga A."/>
            <person name="Aguilar-Osorio G."/>
            <person name="Amillis S."/>
            <person name="Uchima C.A."/>
            <person name="Anderluh G."/>
            <person name="Asadollahi M."/>
            <person name="Askin M."/>
            <person name="Barry K."/>
            <person name="Battaglia E."/>
            <person name="Bayram O."/>
            <person name="Benocci T."/>
            <person name="Braus-Stromeyer S.A."/>
            <person name="Caldana C."/>
            <person name="Canovas D."/>
            <person name="Cerqueira G.C."/>
            <person name="Chen F."/>
            <person name="Chen W."/>
            <person name="Choi C."/>
            <person name="Clum A."/>
            <person name="Dos Santos R.A."/>
            <person name="Damasio A.R."/>
            <person name="Diallinas G."/>
            <person name="Emri T."/>
            <person name="Fekete E."/>
            <person name="Flipphi M."/>
            <person name="Freyberg S."/>
            <person name="Gallo A."/>
            <person name="Gournas C."/>
            <person name="Habgood R."/>
            <person name="Hainaut M."/>
            <person name="Harispe M.L."/>
            <person name="Henrissat B."/>
            <person name="Hilden K.S."/>
            <person name="Hope R."/>
            <person name="Hossain A."/>
            <person name="Karabika E."/>
            <person name="Karaffa L."/>
            <person name="Karanyi Z."/>
            <person name="Krasevec N."/>
            <person name="Kuo A."/>
            <person name="Kusch H."/>
            <person name="LaButti K."/>
            <person name="Lagendijk E.L."/>
            <person name="Lapidus A."/>
            <person name="Levasseur A."/>
            <person name="Lindquist E."/>
            <person name="Lipzen A."/>
            <person name="Logrieco A.F."/>
            <person name="MacCabe A."/>
            <person name="Maekelae M.R."/>
            <person name="Malavazi I."/>
            <person name="Melin P."/>
            <person name="Meyer V."/>
            <person name="Mielnichuk N."/>
            <person name="Miskei M."/>
            <person name="Molnar A.P."/>
            <person name="Mule G."/>
            <person name="Ngan C.Y."/>
            <person name="Orejas M."/>
            <person name="Orosz E."/>
            <person name="Ouedraogo J.P."/>
            <person name="Overkamp K.M."/>
            <person name="Park H.-S."/>
            <person name="Perrone G."/>
            <person name="Piumi F."/>
            <person name="Punt P.J."/>
            <person name="Ram A.F."/>
            <person name="Ramon A."/>
            <person name="Rauscher S."/>
            <person name="Record E."/>
            <person name="Riano-Pachon D.M."/>
            <person name="Robert V."/>
            <person name="Roehrig J."/>
            <person name="Ruller R."/>
            <person name="Salamov A."/>
            <person name="Salih N.S."/>
            <person name="Samson R.A."/>
            <person name="Sandor E."/>
            <person name="Sanguinetti M."/>
            <person name="Schuetze T."/>
            <person name="Sepcic K."/>
            <person name="Shelest E."/>
            <person name="Sherlock G."/>
            <person name="Sophianopoulou V."/>
            <person name="Squina F.M."/>
            <person name="Sun H."/>
            <person name="Susca A."/>
            <person name="Todd R.B."/>
            <person name="Tsang A."/>
            <person name="Unkles S.E."/>
            <person name="van de Wiele N."/>
            <person name="van Rossen-Uffink D."/>
            <person name="Oliveira J.V."/>
            <person name="Vesth T.C."/>
            <person name="Visser J."/>
            <person name="Yu J.-H."/>
            <person name="Zhou M."/>
            <person name="Andersen M.R."/>
            <person name="Archer D.B."/>
            <person name="Baker S.E."/>
            <person name="Benoit I."/>
            <person name="Brakhage A.A."/>
            <person name="Braus G.H."/>
            <person name="Fischer R."/>
            <person name="Frisvad J.C."/>
            <person name="Goldman G.H."/>
            <person name="Houbraken J."/>
            <person name="Oakley B."/>
            <person name="Pocsi I."/>
            <person name="Scazzocchio C."/>
            <person name="Seiboth B."/>
            <person name="vanKuyk P.A."/>
            <person name="Wortman J."/>
            <person name="Dyer P.S."/>
            <person name="Grigoriev I.V."/>
        </authorList>
    </citation>
    <scope>NUCLEOTIDE SEQUENCE [LARGE SCALE GENOMIC DNA]</scope>
    <source>
        <strain evidence="7">DTO 134E9</strain>
    </source>
</reference>
<name>A0A1L9RQK2_ASPWE</name>
<dbReference type="GO" id="GO:0016192">
    <property type="term" value="P:vesicle-mediated transport"/>
    <property type="evidence" value="ECO:0007669"/>
    <property type="project" value="TreeGrafter"/>
</dbReference>
<keyword evidence="3 5" id="KW-1133">Transmembrane helix</keyword>
<comment type="subcellular location">
    <subcellularLocation>
        <location evidence="1">Membrane</location>
        <topology evidence="1">Multi-pass membrane protein</topology>
    </subcellularLocation>
</comment>
<feature type="transmembrane region" description="Helical" evidence="5">
    <location>
        <begin position="211"/>
        <end position="229"/>
    </location>
</feature>
<evidence type="ECO:0000256" key="1">
    <source>
        <dbReference type="ARBA" id="ARBA00004141"/>
    </source>
</evidence>
<dbReference type="EMBL" id="KV878211">
    <property type="protein sequence ID" value="OJJ37172.1"/>
    <property type="molecule type" value="Genomic_DNA"/>
</dbReference>
<sequence>MTLNNTQKAKIHKVIDEFARAPLEATPIAQKPLSATPETVLAMVLDALLKSRPISHELSQKAVNHIIDVGYHDIEKLSNSSWEERAMVLAEGGYNRYNEKEATNLGELVRLVEGKYDGDLNNLLKNVNRNPSKARQLVKEVKGLGDLGVDIFFNNVQSIWPSMAPSIDARSLKTAAEIGIGGDVDVIYSELKRNSLQMSIFANGLSEVSRIVNLVVAVIMVLGGIAQFFPISMSSIIAGIYVILFGVVVGGLEFLPHVPDYVYRYASFLFSFLGRGVFYIFVGSLLLHDGVLRYIAGSIVGFIGVGYLALEFIPSIEPPSNMREADQGWGAEQV</sequence>
<keyword evidence="7" id="KW-1185">Reference proteome</keyword>
<keyword evidence="2 5" id="KW-0812">Transmembrane</keyword>
<evidence type="ECO:0000256" key="3">
    <source>
        <dbReference type="ARBA" id="ARBA00022989"/>
    </source>
</evidence>
<protein>
    <submittedName>
        <fullName evidence="6">Uncharacterized protein</fullName>
    </submittedName>
</protein>
<dbReference type="InterPro" id="IPR013714">
    <property type="entry name" value="Golgi_TVP15"/>
</dbReference>
<dbReference type="Pfam" id="PF08507">
    <property type="entry name" value="COPI_assoc"/>
    <property type="match status" value="1"/>
</dbReference>
<dbReference type="PANTHER" id="PTHR28128">
    <property type="entry name" value="GOLGI APPARATUS MEMBRANE PROTEIN TVP15"/>
    <property type="match status" value="1"/>
</dbReference>
<dbReference type="AlphaFoldDB" id="A0A1L9RQK2"/>
<dbReference type="PANTHER" id="PTHR28128:SF1">
    <property type="entry name" value="GOLGI APPARATUS MEMBRANE PROTEIN TVP15"/>
    <property type="match status" value="1"/>
</dbReference>
<feature type="transmembrane region" description="Helical" evidence="5">
    <location>
        <begin position="262"/>
        <end position="282"/>
    </location>
</feature>
<evidence type="ECO:0000313" key="6">
    <source>
        <dbReference type="EMBL" id="OJJ37172.1"/>
    </source>
</evidence>